<proteinExistence type="predicted"/>
<keyword evidence="3 6" id="KW-0812">Transmembrane</keyword>
<evidence type="ECO:0000256" key="6">
    <source>
        <dbReference type="SAM" id="Phobius"/>
    </source>
</evidence>
<dbReference type="PANTHER" id="PTHR33529">
    <property type="entry name" value="SLR0882 PROTEIN-RELATED"/>
    <property type="match status" value="1"/>
</dbReference>
<dbReference type="EMBL" id="CXPG01000013">
    <property type="protein sequence ID" value="CTQ32417.1"/>
    <property type="molecule type" value="Genomic_DNA"/>
</dbReference>
<dbReference type="AlphaFoldDB" id="A0A0M6XP83"/>
<evidence type="ECO:0000256" key="4">
    <source>
        <dbReference type="ARBA" id="ARBA00022989"/>
    </source>
</evidence>
<dbReference type="Proteomes" id="UP000048908">
    <property type="component" value="Unassembled WGS sequence"/>
</dbReference>
<dbReference type="NCBIfam" id="TIGR04407">
    <property type="entry name" value="LptF_YjgP"/>
    <property type="match status" value="1"/>
</dbReference>
<reference evidence="7 8" key="1">
    <citation type="submission" date="2015-07" db="EMBL/GenBank/DDBJ databases">
        <authorList>
            <person name="Noorani M."/>
        </authorList>
    </citation>
    <scope>NUCLEOTIDE SEQUENCE [LARGE SCALE GENOMIC DNA]</scope>
    <source>
        <strain evidence="7 8">CECT 5088</strain>
    </source>
</reference>
<protein>
    <submittedName>
        <fullName evidence="7">Lipopolysaccharide ABC transporter permease</fullName>
    </submittedName>
</protein>
<dbReference type="STRING" id="282197.SAMN04488517_10522"/>
<accession>A0A0M6XP83</accession>
<keyword evidence="2" id="KW-1003">Cell membrane</keyword>
<sequence length="374" mass="40187">MGIFDRYLAGQLLVYFGFFSLVLVAVYWVNRALGLFDRLIAGGSNVLTFIEFTALALPNVIAVVLPVSALVATLYGINRLAADSEMVVAQTTGLSPWRLARPVLVFGLAVGLMVAVLGHILVPASRTALAERGAELSQDITSRFLKEGEFLHPGTGVTVYVREITPKGELLGLFLQDRRSPAVRTSYTAERALLVRADDGTRLVMFDGMAQSVQTADRTLVTTTFDDFAYDLAGLAGGGDGTRRRDPRELSTLALLRADAAAQRATGDDVAKLRYEGNARFSEALFAFALPLLALGFLMLGNYSRLGLWRQILGAVVAAVVLKMLGNVAETSARGDATLWWLTYVPPLLTLALGAGLVWHDTRGIGGLRRGAAA</sequence>
<dbReference type="RefSeq" id="WP_055681865.1">
    <property type="nucleotide sequence ID" value="NZ_CXPG01000013.1"/>
</dbReference>
<dbReference type="GO" id="GO:0015920">
    <property type="term" value="P:lipopolysaccharide transport"/>
    <property type="evidence" value="ECO:0007669"/>
    <property type="project" value="TreeGrafter"/>
</dbReference>
<dbReference type="OrthoDB" id="8477889at2"/>
<evidence type="ECO:0000256" key="1">
    <source>
        <dbReference type="ARBA" id="ARBA00004651"/>
    </source>
</evidence>
<feature type="transmembrane region" description="Helical" evidence="6">
    <location>
        <begin position="49"/>
        <end position="77"/>
    </location>
</feature>
<evidence type="ECO:0000313" key="7">
    <source>
        <dbReference type="EMBL" id="CTQ32417.1"/>
    </source>
</evidence>
<organism evidence="7 8">
    <name type="scientific">Jannaschia rubra</name>
    <dbReference type="NCBI Taxonomy" id="282197"/>
    <lineage>
        <taxon>Bacteria</taxon>
        <taxon>Pseudomonadati</taxon>
        <taxon>Pseudomonadota</taxon>
        <taxon>Alphaproteobacteria</taxon>
        <taxon>Rhodobacterales</taxon>
        <taxon>Roseobacteraceae</taxon>
        <taxon>Jannaschia</taxon>
    </lineage>
</organism>
<evidence type="ECO:0000313" key="8">
    <source>
        <dbReference type="Proteomes" id="UP000048908"/>
    </source>
</evidence>
<evidence type="ECO:0000256" key="2">
    <source>
        <dbReference type="ARBA" id="ARBA00022475"/>
    </source>
</evidence>
<dbReference type="PANTHER" id="PTHR33529:SF6">
    <property type="entry name" value="YJGP_YJGQ FAMILY PERMEASE"/>
    <property type="match status" value="1"/>
</dbReference>
<gene>
    <name evidence="7" type="ORF">JAN5088_01182</name>
</gene>
<feature type="transmembrane region" description="Helical" evidence="6">
    <location>
        <begin position="308"/>
        <end position="326"/>
    </location>
</feature>
<feature type="transmembrane region" description="Helical" evidence="6">
    <location>
        <begin position="284"/>
        <end position="302"/>
    </location>
</feature>
<feature type="transmembrane region" description="Helical" evidence="6">
    <location>
        <begin position="338"/>
        <end position="359"/>
    </location>
</feature>
<evidence type="ECO:0000256" key="5">
    <source>
        <dbReference type="ARBA" id="ARBA00023136"/>
    </source>
</evidence>
<dbReference type="InterPro" id="IPR005495">
    <property type="entry name" value="LptG/LptF_permease"/>
</dbReference>
<dbReference type="GO" id="GO:0043190">
    <property type="term" value="C:ATP-binding cassette (ABC) transporter complex"/>
    <property type="evidence" value="ECO:0007669"/>
    <property type="project" value="InterPro"/>
</dbReference>
<dbReference type="InterPro" id="IPR030922">
    <property type="entry name" value="LptF"/>
</dbReference>
<dbReference type="Pfam" id="PF03739">
    <property type="entry name" value="LptF_LptG"/>
    <property type="match status" value="1"/>
</dbReference>
<feature type="transmembrane region" description="Helical" evidence="6">
    <location>
        <begin position="12"/>
        <end position="29"/>
    </location>
</feature>
<keyword evidence="4 6" id="KW-1133">Transmembrane helix</keyword>
<feature type="transmembrane region" description="Helical" evidence="6">
    <location>
        <begin position="103"/>
        <end position="122"/>
    </location>
</feature>
<keyword evidence="5 6" id="KW-0472">Membrane</keyword>
<comment type="subcellular location">
    <subcellularLocation>
        <location evidence="1">Cell membrane</location>
        <topology evidence="1">Multi-pass membrane protein</topology>
    </subcellularLocation>
</comment>
<dbReference type="GO" id="GO:0055085">
    <property type="term" value="P:transmembrane transport"/>
    <property type="evidence" value="ECO:0007669"/>
    <property type="project" value="InterPro"/>
</dbReference>
<name>A0A0M6XP83_9RHOB</name>
<keyword evidence="8" id="KW-1185">Reference proteome</keyword>
<evidence type="ECO:0000256" key="3">
    <source>
        <dbReference type="ARBA" id="ARBA00022692"/>
    </source>
</evidence>